<dbReference type="GO" id="GO:0008081">
    <property type="term" value="F:phosphoric diester hydrolase activity"/>
    <property type="evidence" value="ECO:0007669"/>
    <property type="project" value="TreeGrafter"/>
</dbReference>
<dbReference type="OrthoDB" id="282973at2759"/>
<dbReference type="AlphaFoldDB" id="A0A1E3QUG4"/>
<protein>
    <recommendedName>
        <fullName evidence="3">Calcineurin-like phosphoesterase domain-containing protein</fullName>
    </recommendedName>
</protein>
<dbReference type="InterPro" id="IPR041805">
    <property type="entry name" value="ASMase/PPN1_MPP"/>
</dbReference>
<dbReference type="GeneID" id="30148955"/>
<accession>A0A1E3QUG4</accession>
<dbReference type="STRING" id="984486.A0A1E3QUG4"/>
<keyword evidence="1" id="KW-0378">Hydrolase</keyword>
<dbReference type="PANTHER" id="PTHR10340">
    <property type="entry name" value="SPHINGOMYELIN PHOSPHODIESTERASE"/>
    <property type="match status" value="1"/>
</dbReference>
<dbReference type="Gene3D" id="3.60.21.10">
    <property type="match status" value="1"/>
</dbReference>
<dbReference type="RefSeq" id="XP_018986653.1">
    <property type="nucleotide sequence ID" value="XM_019131102.1"/>
</dbReference>
<dbReference type="CDD" id="cd00842">
    <property type="entry name" value="MPP_ASMase"/>
    <property type="match status" value="1"/>
</dbReference>
<gene>
    <name evidence="4" type="ORF">BABINDRAFT_179815</name>
</gene>
<dbReference type="InterPro" id="IPR029052">
    <property type="entry name" value="Metallo-depent_PP-like"/>
</dbReference>
<sequence length="625" mass="70790">MSNFINRASADKIVDESKAFINNLYSNSSDTCHNCKAVLSRGRELTFNRTDPQEIVDIFLYWCTKELGMSKLTCNTTYTLSTVSHSATQGTDFTNLLMLIEEPLTSLDGDYYCYFKANGACALPPTPEIDLRNWWPQKPSNKTLAKRYAYLARNSSKTFNVAHLSDFHVELLYTLGGEANCSDSMCCTSHSTNAVALNGTINTTPLYNSSYINGIFTKGDEVSPLKSSWQPAHEFGEYTCDTPEVLLNSSLKHVRDTNADKDLNFEFAIFTGDMVDHDTLYYTTIETTAREEIIGFQDMKAWMGDIPVYSVLGNHDTFPYGQLAQASLGFSNRFTWNNELMGKLWEESGWVTHKKVSEHYTGFSIVTRRGLKIISLNSNVWYMKNMYAYAGIASNPDSFGSLRWLIDELIESEELGQRVWIQAHIPFADTDMLPISSNILGKIIARFSPYTIAAIFFGHTHLDEFQLQYAGDKEVENLVNMAWIGQSITPLNSLNPSWRYYEIDANTFSIMGAFHYYQKLNETNNGEGNEPDWQFEYSARESYTNVETAALNQWDEEAPLNATFWHHVAVQIGNNETFGQLFAGHQHRFSPGTPNCSVAGACEDNYCYVTSFTRDEYVLCNSLEK</sequence>
<dbReference type="EMBL" id="KV454428">
    <property type="protein sequence ID" value="ODQ81325.1"/>
    <property type="molecule type" value="Genomic_DNA"/>
</dbReference>
<dbReference type="PANTHER" id="PTHR10340:SF27">
    <property type="entry name" value="ACL091CP"/>
    <property type="match status" value="1"/>
</dbReference>
<name>A0A1E3QUG4_9ASCO</name>
<dbReference type="SUPFAM" id="SSF56300">
    <property type="entry name" value="Metallo-dependent phosphatases"/>
    <property type="match status" value="1"/>
</dbReference>
<evidence type="ECO:0000313" key="4">
    <source>
        <dbReference type="EMBL" id="ODQ81325.1"/>
    </source>
</evidence>
<evidence type="ECO:0000256" key="2">
    <source>
        <dbReference type="ARBA" id="ARBA00023180"/>
    </source>
</evidence>
<organism evidence="4 5">
    <name type="scientific">Babjeviella inositovora NRRL Y-12698</name>
    <dbReference type="NCBI Taxonomy" id="984486"/>
    <lineage>
        <taxon>Eukaryota</taxon>
        <taxon>Fungi</taxon>
        <taxon>Dikarya</taxon>
        <taxon>Ascomycota</taxon>
        <taxon>Saccharomycotina</taxon>
        <taxon>Pichiomycetes</taxon>
        <taxon>Serinales incertae sedis</taxon>
        <taxon>Babjeviella</taxon>
    </lineage>
</organism>
<evidence type="ECO:0000259" key="3">
    <source>
        <dbReference type="Pfam" id="PF00149"/>
    </source>
</evidence>
<keyword evidence="2" id="KW-0325">Glycoprotein</keyword>
<dbReference type="Proteomes" id="UP000094336">
    <property type="component" value="Unassembled WGS sequence"/>
</dbReference>
<dbReference type="InterPro" id="IPR004843">
    <property type="entry name" value="Calcineurin-like_PHP"/>
</dbReference>
<evidence type="ECO:0000313" key="5">
    <source>
        <dbReference type="Proteomes" id="UP000094336"/>
    </source>
</evidence>
<dbReference type="Pfam" id="PF00149">
    <property type="entry name" value="Metallophos"/>
    <property type="match status" value="1"/>
</dbReference>
<feature type="domain" description="Calcineurin-like phosphoesterase" evidence="3">
    <location>
        <begin position="261"/>
        <end position="461"/>
    </location>
</feature>
<proteinExistence type="predicted"/>
<reference evidence="5" key="1">
    <citation type="submission" date="2016-05" db="EMBL/GenBank/DDBJ databases">
        <title>Comparative genomics of biotechnologically important yeasts.</title>
        <authorList>
            <consortium name="DOE Joint Genome Institute"/>
            <person name="Riley R."/>
            <person name="Haridas S."/>
            <person name="Wolfe K.H."/>
            <person name="Lopes M.R."/>
            <person name="Hittinger C.T."/>
            <person name="Goker M."/>
            <person name="Salamov A."/>
            <person name="Wisecaver J."/>
            <person name="Long T.M."/>
            <person name="Aerts A.L."/>
            <person name="Barry K."/>
            <person name="Choi C."/>
            <person name="Clum A."/>
            <person name="Coughlan A.Y."/>
            <person name="Deshpande S."/>
            <person name="Douglass A.P."/>
            <person name="Hanson S.J."/>
            <person name="Klenk H.-P."/>
            <person name="Labutti K."/>
            <person name="Lapidus A."/>
            <person name="Lindquist E."/>
            <person name="Lipzen A."/>
            <person name="Meier-Kolthoff J.P."/>
            <person name="Ohm R.A."/>
            <person name="Otillar R.P."/>
            <person name="Pangilinan J."/>
            <person name="Peng Y."/>
            <person name="Rokas A."/>
            <person name="Rosa C.A."/>
            <person name="Scheuner C."/>
            <person name="Sibirny A.A."/>
            <person name="Slot J.C."/>
            <person name="Stielow J.B."/>
            <person name="Sun H."/>
            <person name="Kurtzman C.P."/>
            <person name="Blackwell M."/>
            <person name="Grigoriev I.V."/>
            <person name="Jeffries T.W."/>
        </authorList>
    </citation>
    <scope>NUCLEOTIDE SEQUENCE [LARGE SCALE GENOMIC DNA]</scope>
    <source>
        <strain evidence="5">NRRL Y-12698</strain>
    </source>
</reference>
<keyword evidence="5" id="KW-1185">Reference proteome</keyword>
<evidence type="ECO:0000256" key="1">
    <source>
        <dbReference type="ARBA" id="ARBA00022801"/>
    </source>
</evidence>